<dbReference type="EMBL" id="FRDI01000002">
    <property type="protein sequence ID" value="SHN50892.1"/>
    <property type="molecule type" value="Genomic_DNA"/>
</dbReference>
<dbReference type="RefSeq" id="WP_072695766.1">
    <property type="nucleotide sequence ID" value="NZ_FRDI01000002.1"/>
</dbReference>
<proteinExistence type="predicted"/>
<sequence>MSNSDYLGQSTDLILGQEFLTWLWFKTDTNNVFDAPASKGFDGGAFIINVGQRLVVEGGEGEARETASVSGAASPLKEARLGLATGKKVTKALISIERIEEAWQLTLKANDFSINSLKTPTIDKSDKDDDADAIFLEKIYLIETCTNALDYIYKEFLQLRLSEQWTEENLKIRNWIKARPDA</sequence>
<organism evidence="1 2">
    <name type="scientific">Desulfovibrio litoralis DSM 11393</name>
    <dbReference type="NCBI Taxonomy" id="1121455"/>
    <lineage>
        <taxon>Bacteria</taxon>
        <taxon>Pseudomonadati</taxon>
        <taxon>Thermodesulfobacteriota</taxon>
        <taxon>Desulfovibrionia</taxon>
        <taxon>Desulfovibrionales</taxon>
        <taxon>Desulfovibrionaceae</taxon>
        <taxon>Desulfovibrio</taxon>
    </lineage>
</organism>
<evidence type="ECO:0000313" key="1">
    <source>
        <dbReference type="EMBL" id="SHN50892.1"/>
    </source>
</evidence>
<evidence type="ECO:0000313" key="2">
    <source>
        <dbReference type="Proteomes" id="UP000186469"/>
    </source>
</evidence>
<protein>
    <submittedName>
        <fullName evidence="1">Uncharacterized protein</fullName>
    </submittedName>
</protein>
<name>A0A1M7RXV4_9BACT</name>
<dbReference type="OrthoDB" id="5470789at2"/>
<keyword evidence="2" id="KW-1185">Reference proteome</keyword>
<dbReference type="Proteomes" id="UP000186469">
    <property type="component" value="Unassembled WGS sequence"/>
</dbReference>
<dbReference type="STRING" id="1121455.SAMN02745728_00297"/>
<accession>A0A1M7RXV4</accession>
<reference evidence="1 2" key="1">
    <citation type="submission" date="2016-12" db="EMBL/GenBank/DDBJ databases">
        <authorList>
            <person name="Song W.-J."/>
            <person name="Kurnit D.M."/>
        </authorList>
    </citation>
    <scope>NUCLEOTIDE SEQUENCE [LARGE SCALE GENOMIC DNA]</scope>
    <source>
        <strain evidence="1 2">DSM 11393</strain>
    </source>
</reference>
<dbReference type="AlphaFoldDB" id="A0A1M7RXV4"/>
<gene>
    <name evidence="1" type="ORF">SAMN02745728_00297</name>
</gene>